<reference evidence="1 2" key="1">
    <citation type="journal article" date="2019" name="Int. J. Syst. Evol. Microbiol.">
        <title>The Global Catalogue of Microorganisms (GCM) 10K type strain sequencing project: providing services to taxonomists for standard genome sequencing and annotation.</title>
        <authorList>
            <consortium name="The Broad Institute Genomics Platform"/>
            <consortium name="The Broad Institute Genome Sequencing Center for Infectious Disease"/>
            <person name="Wu L."/>
            <person name="Ma J."/>
        </authorList>
    </citation>
    <scope>NUCLEOTIDE SEQUENCE [LARGE SCALE GENOMIC DNA]</scope>
    <source>
        <strain evidence="1 2">JCM 17504</strain>
    </source>
</reference>
<proteinExistence type="predicted"/>
<name>A0AAV3UQR9_9EURY</name>
<comment type="caution">
    <text evidence="1">The sequence shown here is derived from an EMBL/GenBank/DDBJ whole genome shotgun (WGS) entry which is preliminary data.</text>
</comment>
<dbReference type="AlphaFoldDB" id="A0AAV3UQR9"/>
<evidence type="ECO:0000313" key="1">
    <source>
        <dbReference type="EMBL" id="GAA5064226.1"/>
    </source>
</evidence>
<organism evidence="1 2">
    <name type="scientific">Haladaptatus pallidirubidus</name>
    <dbReference type="NCBI Taxonomy" id="1008152"/>
    <lineage>
        <taxon>Archaea</taxon>
        <taxon>Methanobacteriati</taxon>
        <taxon>Methanobacteriota</taxon>
        <taxon>Stenosarchaea group</taxon>
        <taxon>Halobacteria</taxon>
        <taxon>Halobacteriales</taxon>
        <taxon>Haladaptataceae</taxon>
        <taxon>Haladaptatus</taxon>
    </lineage>
</organism>
<gene>
    <name evidence="1" type="ORF">GCM10025751_53490</name>
</gene>
<dbReference type="Proteomes" id="UP001501729">
    <property type="component" value="Unassembled WGS sequence"/>
</dbReference>
<sequence>MILMFEDVAMPRVLTFVVSKVRHPACLDFAEMGFDLSNLVGAGSDETVPALLVLRERNRFTRIVVLYGLKCSSLAIREVLLCVERQPFDDVELDEMPSIL</sequence>
<accession>A0AAV3UQR9</accession>
<dbReference type="EMBL" id="BAABKX010000030">
    <property type="protein sequence ID" value="GAA5064226.1"/>
    <property type="molecule type" value="Genomic_DNA"/>
</dbReference>
<keyword evidence="2" id="KW-1185">Reference proteome</keyword>
<evidence type="ECO:0000313" key="2">
    <source>
        <dbReference type="Proteomes" id="UP001501729"/>
    </source>
</evidence>
<protein>
    <submittedName>
        <fullName evidence="1">Uncharacterized protein</fullName>
    </submittedName>
</protein>